<name>A0ABR2JVD2_9EUKA</name>
<comment type="caution">
    <text evidence="2">The sequence shown here is derived from an EMBL/GenBank/DDBJ whole genome shotgun (WGS) entry which is preliminary data.</text>
</comment>
<feature type="compositionally biased region" description="Polar residues" evidence="1">
    <location>
        <begin position="21"/>
        <end position="36"/>
    </location>
</feature>
<dbReference type="EMBL" id="JAPFFF010000009">
    <property type="protein sequence ID" value="KAK8882840.1"/>
    <property type="molecule type" value="Genomic_DNA"/>
</dbReference>
<accession>A0ABR2JVD2</accession>
<feature type="region of interest" description="Disordered" evidence="1">
    <location>
        <begin position="1"/>
        <end position="36"/>
    </location>
</feature>
<protein>
    <submittedName>
        <fullName evidence="2">Uncharacterized protein</fullName>
    </submittedName>
</protein>
<dbReference type="Proteomes" id="UP001470230">
    <property type="component" value="Unassembled WGS sequence"/>
</dbReference>
<reference evidence="2 3" key="1">
    <citation type="submission" date="2024-04" db="EMBL/GenBank/DDBJ databases">
        <title>Tritrichomonas musculus Genome.</title>
        <authorList>
            <person name="Alves-Ferreira E."/>
            <person name="Grigg M."/>
            <person name="Lorenzi H."/>
            <person name="Galac M."/>
        </authorList>
    </citation>
    <scope>NUCLEOTIDE SEQUENCE [LARGE SCALE GENOMIC DNA]</scope>
    <source>
        <strain evidence="2 3">EAF2021</strain>
    </source>
</reference>
<keyword evidence="3" id="KW-1185">Reference proteome</keyword>
<feature type="region of interest" description="Disordered" evidence="1">
    <location>
        <begin position="456"/>
        <end position="512"/>
    </location>
</feature>
<proteinExistence type="predicted"/>
<gene>
    <name evidence="2" type="ORF">M9Y10_045483</name>
</gene>
<sequence length="678" mass="77293">MYDVPIISTGCRTPRSKAPRPSQTFPEENISSTTSKNTLYSPFEIKSESEVDEYEQMLSDNSFSTNLKEGQLGNISTTHSSSYTNSSINRPILIQEPVISSNARNFIQPPILAQSPKSSDFLKNDDDDFEFYPDEDEFYPTDSFISKANNRDNSLFCFSEDDDDFDKRNGIEISKPIFLKEDPTVKKDKNSLSNSKNQNYIIHRSGVNLNNSFDEFDTKVKNSSDMSNNSIKLANNKFFNFEFDDNNEDNSNEKEKNSNSGLSTKLSQTRLLKFNTNNNQNNAPISFEPTNIDHLNETNSNTNIFEHEDDTTNIRKDIPRPFLPASVAPSHFLLEFQKHEAEENLRKARAEWDERIEKQKEISRNKFAELHEKQKMESAPFESRKSNKNGASPQRLELISKSSGLEQPVFRVRTVPAVNITKAISDYDKFSKANDINNIPNNIECNDGYDFSNGYDSKNGPVFGPSQINYPNMDQKPKSAIPPSTNSISSPRTIQTPRPMPKTPNPSKDPKRRTIFKATPEIPGMTSIKKLPNATSNVPLIPSASDNPKNNYSFLSMMSNEDMKREKKLLEDRHKQEVLALNAECSASIKALEDKKAADIAMKENQLKSIIDKIELQKKKEEMKNDFDFDYIMKNKNSATPNNFKQGRIDFNVAGRLNRKQQTIEEFQKQMMPYGDKD</sequence>
<evidence type="ECO:0000313" key="2">
    <source>
        <dbReference type="EMBL" id="KAK8882840.1"/>
    </source>
</evidence>
<feature type="compositionally biased region" description="Polar residues" evidence="1">
    <location>
        <begin position="482"/>
        <end position="496"/>
    </location>
</feature>
<evidence type="ECO:0000313" key="3">
    <source>
        <dbReference type="Proteomes" id="UP001470230"/>
    </source>
</evidence>
<organism evidence="2 3">
    <name type="scientific">Tritrichomonas musculus</name>
    <dbReference type="NCBI Taxonomy" id="1915356"/>
    <lineage>
        <taxon>Eukaryota</taxon>
        <taxon>Metamonada</taxon>
        <taxon>Parabasalia</taxon>
        <taxon>Tritrichomonadida</taxon>
        <taxon>Tritrichomonadidae</taxon>
        <taxon>Tritrichomonas</taxon>
    </lineage>
</organism>
<feature type="region of interest" description="Disordered" evidence="1">
    <location>
        <begin position="365"/>
        <end position="393"/>
    </location>
</feature>
<evidence type="ECO:0000256" key="1">
    <source>
        <dbReference type="SAM" id="MobiDB-lite"/>
    </source>
</evidence>
<feature type="compositionally biased region" description="Basic and acidic residues" evidence="1">
    <location>
        <begin position="365"/>
        <end position="376"/>
    </location>
</feature>